<proteinExistence type="predicted"/>
<dbReference type="KEGG" id="wvi:Weevi_0582"/>
<reference evidence="2 3" key="1">
    <citation type="journal article" date="2011" name="Stand. Genomic Sci.">
        <title>Complete genome sequence of Weeksella virosa type strain (9751).</title>
        <authorList>
            <person name="Lang E."/>
            <person name="Teshima H."/>
            <person name="Lucas S."/>
            <person name="Lapidus A."/>
            <person name="Hammon N."/>
            <person name="Deshpande S."/>
            <person name="Nolan M."/>
            <person name="Cheng J.F."/>
            <person name="Pitluck S."/>
            <person name="Liolios K."/>
            <person name="Pagani I."/>
            <person name="Mikhailova N."/>
            <person name="Ivanova N."/>
            <person name="Mavromatis K."/>
            <person name="Pati A."/>
            <person name="Tapia R."/>
            <person name="Han C."/>
            <person name="Goodwin L."/>
            <person name="Chen A."/>
            <person name="Palaniappan K."/>
            <person name="Land M."/>
            <person name="Hauser L."/>
            <person name="Chang Y.J."/>
            <person name="Jeffries C.D."/>
            <person name="Brambilla E.M."/>
            <person name="Kopitz M."/>
            <person name="Rohde M."/>
            <person name="Goker M."/>
            <person name="Tindall B.J."/>
            <person name="Detter J.C."/>
            <person name="Woyke T."/>
            <person name="Bristow J."/>
            <person name="Eisen J.A."/>
            <person name="Markowitz V."/>
            <person name="Hugenholtz P."/>
            <person name="Klenk H.P."/>
            <person name="Kyrpides N.C."/>
        </authorList>
    </citation>
    <scope>NUCLEOTIDE SEQUENCE [LARGE SCALE GENOMIC DNA]</scope>
    <source>
        <strain evidence="3">ATCC 43766 / DSM 16922 / JCM 21250 / NBRC 16016 / NCTC 11634 / CL345/78</strain>
    </source>
</reference>
<feature type="domain" description="TPM" evidence="1">
    <location>
        <begin position="49"/>
        <end position="172"/>
    </location>
</feature>
<dbReference type="Gene3D" id="3.10.310.50">
    <property type="match status" value="1"/>
</dbReference>
<evidence type="ECO:0000313" key="3">
    <source>
        <dbReference type="Proteomes" id="UP000008641"/>
    </source>
</evidence>
<dbReference type="PROSITE" id="PS51257">
    <property type="entry name" value="PROKAR_LIPOPROTEIN"/>
    <property type="match status" value="1"/>
</dbReference>
<dbReference type="HOGENOM" id="CLU_035211_3_0_10"/>
<evidence type="ECO:0000259" key="1">
    <source>
        <dbReference type="Pfam" id="PF04536"/>
    </source>
</evidence>
<gene>
    <name evidence="2" type="ordered locus">Weevi_0582</name>
</gene>
<protein>
    <recommendedName>
        <fullName evidence="1">TPM domain-containing protein</fullName>
    </recommendedName>
</protein>
<dbReference type="Proteomes" id="UP000008641">
    <property type="component" value="Chromosome"/>
</dbReference>
<organism evidence="2 3">
    <name type="scientific">Weeksella virosa (strain ATCC 43766 / DSM 16922 / JCM 21250 / CCUG 30538 / CDC 9751 / IAM 14551 / NBRC 16016 / NCTC 11634 / CL345/78)</name>
    <dbReference type="NCBI Taxonomy" id="865938"/>
    <lineage>
        <taxon>Bacteria</taxon>
        <taxon>Pseudomonadati</taxon>
        <taxon>Bacteroidota</taxon>
        <taxon>Flavobacteriia</taxon>
        <taxon>Flavobacteriales</taxon>
        <taxon>Weeksellaceae</taxon>
        <taxon>Weeksella</taxon>
    </lineage>
</organism>
<dbReference type="STRING" id="865938.Weevi_0582"/>
<dbReference type="RefSeq" id="WP_013597693.1">
    <property type="nucleotide sequence ID" value="NC_015144.1"/>
</dbReference>
<dbReference type="Pfam" id="PF04536">
    <property type="entry name" value="TPM_phosphatase"/>
    <property type="match status" value="1"/>
</dbReference>
<dbReference type="OrthoDB" id="9810918at2"/>
<dbReference type="PANTHER" id="PTHR30373">
    <property type="entry name" value="UPF0603 PROTEIN YGCG"/>
    <property type="match status" value="1"/>
</dbReference>
<dbReference type="EMBL" id="CP002455">
    <property type="protein sequence ID" value="ADX67301.1"/>
    <property type="molecule type" value="Genomic_DNA"/>
</dbReference>
<dbReference type="InterPro" id="IPR007621">
    <property type="entry name" value="TPM_dom"/>
</dbReference>
<reference evidence="3" key="2">
    <citation type="journal article" date="2011" name="Stand. Genomic Sci.">
        <title>Complete genome sequence of Weeksella virosa type strain (9751T).</title>
        <authorList>
            <person name="Lang E."/>
            <person name="Teshima H."/>
            <person name="Lucas S."/>
            <person name="Lapidus A."/>
            <person name="Hammon N."/>
            <person name="Deshpande S."/>
            <person name="Nolan M."/>
            <person name="Cheng J."/>
            <person name="Pitluck S."/>
            <person name="Liolios K."/>
            <person name="Pagani I."/>
            <person name="Mikhailova N."/>
            <person name="Ivanova N."/>
            <person name="Mavromatis K."/>
            <person name="Pati A."/>
            <person name="Tapia R."/>
            <person name="Han C."/>
            <person name="Goodwin L."/>
            <person name="Chen A."/>
            <person name="Palaniappan K."/>
            <person name="Land M."/>
            <person name="Hauser L."/>
            <person name="Chang Y."/>
            <person name="Jeffries C."/>
            <person name="Brambilla E."/>
            <person name="Kopitz M."/>
            <person name="Rohde M."/>
            <person name="Goker M."/>
            <person name="Tindall B."/>
            <person name="Detter J."/>
            <person name="Woyke T."/>
            <person name="Bristow J."/>
            <person name="Eisen J."/>
            <person name="Markowitz V."/>
            <person name="Hugenholtz P."/>
            <person name="Klenk H."/>
            <person name="Kyrpides N."/>
        </authorList>
    </citation>
    <scope>NUCLEOTIDE SEQUENCE [LARGE SCALE GENOMIC DNA]</scope>
    <source>
        <strain evidence="3">ATCC 43766 / DSM 16922 / JCM 21250 / NBRC 16016 / NCTC 11634 / CL345/78</strain>
    </source>
</reference>
<sequence length="180" mass="21079">MKYLRYGLLFCTVLWFGCRPSIDEKELAYTKIIERNKPKDGFPKPVGYVNDFDSIFSVTEKNKLQDKLQRYDNLTYNRIILVTIPSYYQYSSIDDFAKNLGEQWDMTKKEIDNTIFIIVNLAQKEVKIEVGSTSENFIQDSIKEKITENLLQDALPQNKLYDGFDKAINKLIMARQKSTF</sequence>
<dbReference type="eggNOG" id="COG1512">
    <property type="taxonomic scope" value="Bacteria"/>
</dbReference>
<dbReference type="PANTHER" id="PTHR30373:SF2">
    <property type="entry name" value="UPF0603 PROTEIN YGCG"/>
    <property type="match status" value="1"/>
</dbReference>
<dbReference type="AlphaFoldDB" id="F0NZP2"/>
<keyword evidence="3" id="KW-1185">Reference proteome</keyword>
<accession>F0NZP2</accession>
<name>F0NZP2_WEEVC</name>
<evidence type="ECO:0000313" key="2">
    <source>
        <dbReference type="EMBL" id="ADX67301.1"/>
    </source>
</evidence>